<dbReference type="AlphaFoldDB" id="A0A4Y1RXR1"/>
<protein>
    <submittedName>
        <fullName evidence="4">Ubiquitin system component Cue protein</fullName>
    </submittedName>
</protein>
<dbReference type="InterPro" id="IPR003892">
    <property type="entry name" value="CUE"/>
</dbReference>
<dbReference type="PANTHER" id="PTHR31245">
    <property type="entry name" value="UBIQUITIN SYSTEM COMPONENT CUE PROTEIN"/>
    <property type="match status" value="1"/>
</dbReference>
<dbReference type="GO" id="GO:0043130">
    <property type="term" value="F:ubiquitin binding"/>
    <property type="evidence" value="ECO:0007669"/>
    <property type="project" value="InterPro"/>
</dbReference>
<evidence type="ECO:0000256" key="2">
    <source>
        <dbReference type="SAM" id="MobiDB-lite"/>
    </source>
</evidence>
<dbReference type="Pfam" id="PF02845">
    <property type="entry name" value="CUE"/>
    <property type="match status" value="1"/>
</dbReference>
<organism evidence="4">
    <name type="scientific">Prunus dulcis</name>
    <name type="common">Almond</name>
    <name type="synonym">Amygdalus dulcis</name>
    <dbReference type="NCBI Taxonomy" id="3755"/>
    <lineage>
        <taxon>Eukaryota</taxon>
        <taxon>Viridiplantae</taxon>
        <taxon>Streptophyta</taxon>
        <taxon>Embryophyta</taxon>
        <taxon>Tracheophyta</taxon>
        <taxon>Spermatophyta</taxon>
        <taxon>Magnoliopsida</taxon>
        <taxon>eudicotyledons</taxon>
        <taxon>Gunneridae</taxon>
        <taxon>Pentapetalae</taxon>
        <taxon>rosids</taxon>
        <taxon>fabids</taxon>
        <taxon>Rosales</taxon>
        <taxon>Rosaceae</taxon>
        <taxon>Amygdaloideae</taxon>
        <taxon>Amygdaleae</taxon>
        <taxon>Prunus</taxon>
    </lineage>
</organism>
<sequence length="293" mass="32541">MTGWRKRRSKRESERQNMSAIVCGKRSSIFEENSLPSSSPPVSSSSKRIRFSSSPVRFSPPTPAPTSFASHLIDHLRSIFPDMDNQLLERALEECGDDLDSAIRSLNELRLSSAAGKSNVASEANVQLQSQGSAATNGEVAVTDDPSGLNNLPKDGADWVELVVREMMSASNMDDAKARASRVLEALEKSISGCATAEAAQSFQQENMMLKEQLEVLIQENTILKRAVSTQHERQKEYEDRGQELQHLKQLVAQYQEQLRTLEVNNYALTMHLKQAQQSSSIPGRFHPDLPTN</sequence>
<dbReference type="SUPFAM" id="SSF46934">
    <property type="entry name" value="UBA-like"/>
    <property type="match status" value="1"/>
</dbReference>
<dbReference type="InterPro" id="IPR009060">
    <property type="entry name" value="UBA-like_sf"/>
</dbReference>
<reference evidence="4" key="1">
    <citation type="journal article" date="2019" name="Science">
        <title>Mutation of a bHLH transcription factor allowed almond domestication.</title>
        <authorList>
            <person name="Sanchez-Perez R."/>
            <person name="Pavan S."/>
            <person name="Mazzeo R."/>
            <person name="Moldovan C."/>
            <person name="Aiese Cigliano R."/>
            <person name="Del Cueto J."/>
            <person name="Ricciardi F."/>
            <person name="Lotti C."/>
            <person name="Ricciardi L."/>
            <person name="Dicenta F."/>
            <person name="Lopez-Marques R.L."/>
            <person name="Lindberg Moller B."/>
        </authorList>
    </citation>
    <scope>NUCLEOTIDE SEQUENCE</scope>
</reference>
<accession>A0A4Y1RXR1</accession>
<dbReference type="Gene3D" id="1.10.8.10">
    <property type="entry name" value="DNA helicase RuvA subunit, C-terminal domain"/>
    <property type="match status" value="1"/>
</dbReference>
<gene>
    <name evidence="4" type="ORF">Prudu_020732</name>
</gene>
<dbReference type="PANTHER" id="PTHR31245:SF1">
    <property type="entry name" value="UBIQUITIN SYSTEM COMPONENT CUE PROTEIN"/>
    <property type="match status" value="1"/>
</dbReference>
<evidence type="ECO:0000256" key="1">
    <source>
        <dbReference type="SAM" id="Coils"/>
    </source>
</evidence>
<proteinExistence type="predicted"/>
<feature type="domain" description="CUE" evidence="3">
    <location>
        <begin position="68"/>
        <end position="111"/>
    </location>
</feature>
<dbReference type="CDD" id="cd14279">
    <property type="entry name" value="CUE"/>
    <property type="match status" value="1"/>
</dbReference>
<dbReference type="PROSITE" id="PS51140">
    <property type="entry name" value="CUE"/>
    <property type="match status" value="1"/>
</dbReference>
<name>A0A4Y1RXR1_PRUDU</name>
<evidence type="ECO:0000313" key="4">
    <source>
        <dbReference type="EMBL" id="BBH08517.1"/>
    </source>
</evidence>
<evidence type="ECO:0000259" key="3">
    <source>
        <dbReference type="PROSITE" id="PS51140"/>
    </source>
</evidence>
<dbReference type="EMBL" id="AP019303">
    <property type="protein sequence ID" value="BBH08517.1"/>
    <property type="molecule type" value="Genomic_DNA"/>
</dbReference>
<feature type="region of interest" description="Disordered" evidence="2">
    <location>
        <begin position="130"/>
        <end position="153"/>
    </location>
</feature>
<feature type="coiled-coil region" evidence="1">
    <location>
        <begin position="200"/>
        <end position="265"/>
    </location>
</feature>
<keyword evidence="1" id="KW-0175">Coiled coil</keyword>
<feature type="compositionally biased region" description="Low complexity" evidence="2">
    <location>
        <begin position="34"/>
        <end position="57"/>
    </location>
</feature>
<feature type="region of interest" description="Disordered" evidence="2">
    <location>
        <begin position="31"/>
        <end position="64"/>
    </location>
</feature>